<dbReference type="GO" id="GO:0030288">
    <property type="term" value="C:outer membrane-bounded periplasmic space"/>
    <property type="evidence" value="ECO:0007669"/>
    <property type="project" value="TreeGrafter"/>
</dbReference>
<dbReference type="Proteomes" id="UP000257016">
    <property type="component" value="Unassembled WGS sequence"/>
</dbReference>
<reference evidence="2 3" key="1">
    <citation type="submission" date="2018-01" db="EMBL/GenBank/DDBJ databases">
        <authorList>
            <person name="Clerissi C."/>
        </authorList>
    </citation>
    <scope>NUCLEOTIDE SEQUENCE [LARGE SCALE GENOMIC DNA]</scope>
    <source>
        <strain evidence="2">Cupriavidus taiwanensis LMG 19430</strain>
    </source>
</reference>
<dbReference type="SUPFAM" id="SSF53850">
    <property type="entry name" value="Periplasmic binding protein-like II"/>
    <property type="match status" value="1"/>
</dbReference>
<gene>
    <name evidence="2" type="primary">potD</name>
    <name evidence="2" type="ORF">CBM2586_B130070</name>
</gene>
<dbReference type="Gene3D" id="3.40.190.10">
    <property type="entry name" value="Periplasmic binding protein-like II"/>
    <property type="match status" value="2"/>
</dbReference>
<name>A0A975XI12_9BURK</name>
<dbReference type="CDD" id="cd13589">
    <property type="entry name" value="PBP2_polyamine_RpCGA009"/>
    <property type="match status" value="1"/>
</dbReference>
<dbReference type="PANTHER" id="PTHR30006:SF2">
    <property type="entry name" value="ABC TRANSPORTER SUBSTRATE-BINDING PROTEIN"/>
    <property type="match status" value="1"/>
</dbReference>
<evidence type="ECO:0000256" key="1">
    <source>
        <dbReference type="ARBA" id="ARBA00022729"/>
    </source>
</evidence>
<protein>
    <submittedName>
        <fullName evidence="2">Spermidine/putrescine-binding periplasmic protein ABC transporter periplasmic substrate-binding protein</fullName>
    </submittedName>
</protein>
<dbReference type="GO" id="GO:0030976">
    <property type="term" value="F:thiamine pyrophosphate binding"/>
    <property type="evidence" value="ECO:0007669"/>
    <property type="project" value="TreeGrafter"/>
</dbReference>
<organism evidence="2 3">
    <name type="scientific">Cupriavidus taiwanensis</name>
    <dbReference type="NCBI Taxonomy" id="164546"/>
    <lineage>
        <taxon>Bacteria</taxon>
        <taxon>Pseudomonadati</taxon>
        <taxon>Pseudomonadota</taxon>
        <taxon>Betaproteobacteria</taxon>
        <taxon>Burkholderiales</taxon>
        <taxon>Burkholderiaceae</taxon>
        <taxon>Cupriavidus</taxon>
    </lineage>
</organism>
<accession>A0A975XI12</accession>
<sequence>MVLGIDGKLTVHNREESMKQQVLAAAVVALCGTSAALAQQPTLYVGSYGGSTEKVFKEKIIPAFETRHKVKVVYVAGNSTDTLAKLQAQKARQELDVVLLDDGPMYQALQLGFCDAVKDAPVYKDLYPLAKLGDNKATGIGVVATGLVYNTEAFRKAGLPKPDSWEVLADKKFRQKVAIPPISNTYGLQTLIMFAKLRKGGDQNVEPGFAALTREVGPNVLAWEPSPGKMTELFQNGDVTLAVWGSGRAQSLKDTGFPVEFVYPKEGAPALLTAACPVVQSDVAEASQAFIQYLLTPEVQTVLADSQGWGPVNAKVKLEPKVAAKVPYGKAQIDTLLPTNWTVVNEKRAEWTNRWNRTVER</sequence>
<dbReference type="InterPro" id="IPR006059">
    <property type="entry name" value="SBP"/>
</dbReference>
<keyword evidence="1" id="KW-0732">Signal</keyword>
<evidence type="ECO:0000313" key="3">
    <source>
        <dbReference type="Proteomes" id="UP000257016"/>
    </source>
</evidence>
<proteinExistence type="predicted"/>
<dbReference type="GO" id="GO:0015888">
    <property type="term" value="P:thiamine transport"/>
    <property type="evidence" value="ECO:0007669"/>
    <property type="project" value="TreeGrafter"/>
</dbReference>
<dbReference type="Pfam" id="PF13416">
    <property type="entry name" value="SBP_bac_8"/>
    <property type="match status" value="1"/>
</dbReference>
<dbReference type="AlphaFoldDB" id="A0A975XI12"/>
<dbReference type="PANTHER" id="PTHR30006">
    <property type="entry name" value="THIAMINE-BINDING PERIPLASMIC PROTEIN-RELATED"/>
    <property type="match status" value="1"/>
</dbReference>
<comment type="caution">
    <text evidence="2">The sequence shown here is derived from an EMBL/GenBank/DDBJ whole genome shotgun (WGS) entry which is preliminary data.</text>
</comment>
<dbReference type="EMBL" id="OFSN01000019">
    <property type="protein sequence ID" value="SOY71126.1"/>
    <property type="molecule type" value="Genomic_DNA"/>
</dbReference>
<dbReference type="GO" id="GO:0030975">
    <property type="term" value="F:thiamine binding"/>
    <property type="evidence" value="ECO:0007669"/>
    <property type="project" value="TreeGrafter"/>
</dbReference>
<evidence type="ECO:0000313" key="2">
    <source>
        <dbReference type="EMBL" id="SOY71126.1"/>
    </source>
</evidence>